<dbReference type="AlphaFoldDB" id="A0A7R9AR21"/>
<protein>
    <submittedName>
        <fullName evidence="1">Uncharacterized protein</fullName>
    </submittedName>
</protein>
<proteinExistence type="predicted"/>
<gene>
    <name evidence="1" type="ORF">TSIB3V08_LOCUS3072</name>
</gene>
<dbReference type="EMBL" id="OC000991">
    <property type="protein sequence ID" value="CAD7258851.1"/>
    <property type="molecule type" value="Genomic_DNA"/>
</dbReference>
<organism evidence="1">
    <name type="scientific">Timema shepardi</name>
    <name type="common">Walking stick</name>
    <dbReference type="NCBI Taxonomy" id="629360"/>
    <lineage>
        <taxon>Eukaryota</taxon>
        <taxon>Metazoa</taxon>
        <taxon>Ecdysozoa</taxon>
        <taxon>Arthropoda</taxon>
        <taxon>Hexapoda</taxon>
        <taxon>Insecta</taxon>
        <taxon>Pterygota</taxon>
        <taxon>Neoptera</taxon>
        <taxon>Polyneoptera</taxon>
        <taxon>Phasmatodea</taxon>
        <taxon>Timematodea</taxon>
        <taxon>Timematoidea</taxon>
        <taxon>Timematidae</taxon>
        <taxon>Timema</taxon>
    </lineage>
</organism>
<sequence length="323" mass="35866">MMVNQWLTWLAEAESEEEEEVYIHLQRKLTGCWGAEPPSSKASIFRKLHAFNKSMKLGVVTKGKYTASHSLVSSLKGNIPYLTAWCRHQREIYRISQLGVVTKGKYTVSHSLVSSLKGNIPLVSSPEGNIPYLTAWCRHQREIYHISQLGVVSRGKYTISHSLVSSPEGNIPYLTAWCRHYREIYHISQLGVLGVVTRGKYTASHSLVSSPLRYPSLNSSCRLVRRAHVYRRFIFSPSCTGALPHRGDCAKERQQSDPGSILVSSAQAQLFSCSSRAPPPPSNLAKPSVTTTPMLAGLYLVLRNGSCDTGQLFEGSDTNSNKI</sequence>
<name>A0A7R9AR21_TIMSH</name>
<reference evidence="1" key="1">
    <citation type="submission" date="2020-11" db="EMBL/GenBank/DDBJ databases">
        <authorList>
            <person name="Tran Van P."/>
        </authorList>
    </citation>
    <scope>NUCLEOTIDE SEQUENCE</scope>
</reference>
<evidence type="ECO:0000313" key="1">
    <source>
        <dbReference type="EMBL" id="CAD7258851.1"/>
    </source>
</evidence>
<accession>A0A7R9AR21</accession>